<organism evidence="10">
    <name type="scientific">Magnetococcus massalia (strain MO-1)</name>
    <dbReference type="NCBI Taxonomy" id="451514"/>
    <lineage>
        <taxon>Bacteria</taxon>
        <taxon>Pseudomonadati</taxon>
        <taxon>Pseudomonadota</taxon>
        <taxon>Magnetococcia</taxon>
        <taxon>Magnetococcales</taxon>
        <taxon>Magnetococcaceae</taxon>
        <taxon>Magnetococcus</taxon>
    </lineage>
</organism>
<feature type="chain" id="PRO_5013068765" evidence="8">
    <location>
        <begin position="26"/>
        <end position="216"/>
    </location>
</feature>
<dbReference type="InterPro" id="IPR016476">
    <property type="entry name" value="SH3_dom_pro"/>
</dbReference>
<dbReference type="Gene3D" id="2.30.30.40">
    <property type="entry name" value="SH3 Domains"/>
    <property type="match status" value="1"/>
</dbReference>
<name>A0A1S7LP32_MAGMO</name>
<evidence type="ECO:0000256" key="3">
    <source>
        <dbReference type="ARBA" id="ARBA00022729"/>
    </source>
</evidence>
<evidence type="ECO:0000256" key="1">
    <source>
        <dbReference type="ARBA" id="ARBA00004167"/>
    </source>
</evidence>
<keyword evidence="5 7" id="KW-0472">Membrane</keyword>
<dbReference type="SUPFAM" id="SSF50044">
    <property type="entry name" value="SH3-domain"/>
    <property type="match status" value="1"/>
</dbReference>
<feature type="domain" description="SH3b" evidence="9">
    <location>
        <begin position="28"/>
        <end position="93"/>
    </location>
</feature>
<dbReference type="EMBL" id="LO017727">
    <property type="protein sequence ID" value="CRH07536.1"/>
    <property type="molecule type" value="Genomic_DNA"/>
</dbReference>
<evidence type="ECO:0000256" key="2">
    <source>
        <dbReference type="ARBA" id="ARBA00022692"/>
    </source>
</evidence>
<dbReference type="NCBIfam" id="TIGR04211">
    <property type="entry name" value="SH3_and_anchor"/>
    <property type="match status" value="1"/>
</dbReference>
<dbReference type="GO" id="GO:0016020">
    <property type="term" value="C:membrane"/>
    <property type="evidence" value="ECO:0007669"/>
    <property type="project" value="UniProtKB-SubCell"/>
</dbReference>
<evidence type="ECO:0000256" key="5">
    <source>
        <dbReference type="ARBA" id="ARBA00023136"/>
    </source>
</evidence>
<dbReference type="InterPro" id="IPR036028">
    <property type="entry name" value="SH3-like_dom_sf"/>
</dbReference>
<evidence type="ECO:0000256" key="6">
    <source>
        <dbReference type="SAM" id="Coils"/>
    </source>
</evidence>
<dbReference type="AlphaFoldDB" id="A0A1S7LP32"/>
<reference evidence="10" key="1">
    <citation type="submission" date="2015-04" db="EMBL/GenBank/DDBJ databases">
        <authorList>
            <person name="Syromyatnikov M.Y."/>
            <person name="Popov V.N."/>
        </authorList>
    </citation>
    <scope>NUCLEOTIDE SEQUENCE</scope>
    <source>
        <strain evidence="10">MO-1</strain>
    </source>
</reference>
<dbReference type="PIRSF" id="PIRSF006158">
    <property type="entry name" value="UCP006158_SH3"/>
    <property type="match status" value="1"/>
</dbReference>
<evidence type="ECO:0000256" key="7">
    <source>
        <dbReference type="SAM" id="Phobius"/>
    </source>
</evidence>
<feature type="signal peptide" evidence="8">
    <location>
        <begin position="1"/>
        <end position="25"/>
    </location>
</feature>
<keyword evidence="4 7" id="KW-1133">Transmembrane helix</keyword>
<evidence type="ECO:0000313" key="10">
    <source>
        <dbReference type="EMBL" id="CRH07536.1"/>
    </source>
</evidence>
<keyword evidence="2 7" id="KW-0812">Transmembrane</keyword>
<dbReference type="InterPro" id="IPR003646">
    <property type="entry name" value="SH3-like_bac-type"/>
</dbReference>
<protein>
    <submittedName>
        <fullName evidence="10">Putative signal transduction protein (SH3 domain)</fullName>
    </submittedName>
</protein>
<keyword evidence="3 8" id="KW-0732">Signal</keyword>
<evidence type="ECO:0000259" key="9">
    <source>
        <dbReference type="PROSITE" id="PS51781"/>
    </source>
</evidence>
<proteinExistence type="predicted"/>
<gene>
    <name evidence="10" type="ORF">MAGMO_3399</name>
</gene>
<evidence type="ECO:0000256" key="8">
    <source>
        <dbReference type="SAM" id="SignalP"/>
    </source>
</evidence>
<accession>A0A1S7LP32</accession>
<evidence type="ECO:0000256" key="4">
    <source>
        <dbReference type="ARBA" id="ARBA00022989"/>
    </source>
</evidence>
<feature type="transmembrane region" description="Helical" evidence="7">
    <location>
        <begin position="186"/>
        <end position="204"/>
    </location>
</feature>
<comment type="subcellular location">
    <subcellularLocation>
        <location evidence="1">Membrane</location>
        <topology evidence="1">Single-pass membrane protein</topology>
    </subcellularLocation>
</comment>
<sequence length="216" mass="24575">MGSLQQRAPLLFALMLLLPVLPAQQADAATRYVTDEFRIMMRGGPKNSFRIKQVLKSGAPVEVLERGDSGWDRVRTTSGRTGWVLTRYLSDQPAARTLVDQAVTERAQALKDRDRLKEQVLELKGQIRDQRRLESELAHIKRVSQDALTLEQENHELRQQMEVLQNKLQEVSDENRLLERQSDTQFFLAGAGVLILGILGGSMLSRRRKRPYDGLV</sequence>
<keyword evidence="6" id="KW-0175">Coiled coil</keyword>
<dbReference type="Pfam" id="PF08239">
    <property type="entry name" value="SH3_3"/>
    <property type="match status" value="1"/>
</dbReference>
<dbReference type="SMART" id="SM00287">
    <property type="entry name" value="SH3b"/>
    <property type="match status" value="1"/>
</dbReference>
<feature type="coiled-coil region" evidence="6">
    <location>
        <begin position="99"/>
        <end position="181"/>
    </location>
</feature>
<dbReference type="PROSITE" id="PS51781">
    <property type="entry name" value="SH3B"/>
    <property type="match status" value="1"/>
</dbReference>